<feature type="region of interest" description="Disordered" evidence="1">
    <location>
        <begin position="546"/>
        <end position="593"/>
    </location>
</feature>
<reference evidence="3" key="1">
    <citation type="submission" date="2020-05" db="EMBL/GenBank/DDBJ databases">
        <title>Mycena genomes resolve the evolution of fungal bioluminescence.</title>
        <authorList>
            <person name="Tsai I.J."/>
        </authorList>
    </citation>
    <scope>NUCLEOTIDE SEQUENCE</scope>
    <source>
        <strain evidence="3">CCC161011</strain>
    </source>
</reference>
<dbReference type="Proteomes" id="UP000620124">
    <property type="component" value="Unassembled WGS sequence"/>
</dbReference>
<keyword evidence="3" id="KW-0378">Hydrolase</keyword>
<dbReference type="PANTHER" id="PTHR47835">
    <property type="entry name" value="HFM1, ATP DEPENDENT DNA HELICASE HOMOLOG"/>
    <property type="match status" value="1"/>
</dbReference>
<evidence type="ECO:0000259" key="2">
    <source>
        <dbReference type="SMART" id="SM00973"/>
    </source>
</evidence>
<keyword evidence="3" id="KW-0347">Helicase</keyword>
<dbReference type="PANTHER" id="PTHR47835:SF3">
    <property type="entry name" value="HELICASE FOR MEIOSIS 1"/>
    <property type="match status" value="1"/>
</dbReference>
<dbReference type="InterPro" id="IPR052247">
    <property type="entry name" value="Meiotic_Crossover_Helicase"/>
</dbReference>
<feature type="compositionally biased region" description="Acidic residues" evidence="1">
    <location>
        <begin position="687"/>
        <end position="703"/>
    </location>
</feature>
<comment type="caution">
    <text evidence="3">The sequence shown here is derived from an EMBL/GenBank/DDBJ whole genome shotgun (WGS) entry which is preliminary data.</text>
</comment>
<feature type="compositionally biased region" description="Acidic residues" evidence="1">
    <location>
        <begin position="557"/>
        <end position="566"/>
    </location>
</feature>
<keyword evidence="4" id="KW-1185">Reference proteome</keyword>
<feature type="compositionally biased region" description="Basic and acidic residues" evidence="1">
    <location>
        <begin position="391"/>
        <end position="403"/>
    </location>
</feature>
<dbReference type="SMART" id="SM00973">
    <property type="entry name" value="Sec63"/>
    <property type="match status" value="1"/>
</dbReference>
<dbReference type="EMBL" id="JACAZI010000021">
    <property type="protein sequence ID" value="KAF7337997.1"/>
    <property type="molecule type" value="Genomic_DNA"/>
</dbReference>
<dbReference type="AlphaFoldDB" id="A0A8H6XBH5"/>
<evidence type="ECO:0000313" key="4">
    <source>
        <dbReference type="Proteomes" id="UP000620124"/>
    </source>
</evidence>
<dbReference type="GO" id="GO:0043138">
    <property type="term" value="F:3'-5' DNA helicase activity"/>
    <property type="evidence" value="ECO:0007669"/>
    <property type="project" value="UniProtKB-EC"/>
</dbReference>
<feature type="region of interest" description="Disordered" evidence="1">
    <location>
        <begin position="613"/>
        <end position="703"/>
    </location>
</feature>
<sequence length="805" mass="89961">MSKFYIRQSTMSLILALPERPTLRDILEVISASEELAETKLRASEKTVYNKLRKHNDIRFEVKKVEKTSDKVFLLIQAVLGGISLNSQEYKSPDSQPNLEAFAVFKHIPRIARGIYSVSFFQRMDANDFEVVVEVAIVKKRGAQLKYGLELVRCLTAKAWEDRPVVLRQIESIGEKSLMVLAENGINSLAILGRQESYRIETLLNRRAPFGHEILACVKEFPQYTLAVKEIGVSSNGGKDPVEVELSITCGLAVEQSNGPKGKKLKGRTQMTAILTLTSDLEMVDFRRIPTKALKDTRSFEVTAELTKPSQSIVVYITSESIAGVTVTETYKPKVAYKEYPTRDTRPPTALDLDLAGLEDDPDFWNMNVDEHGDELPEPPVVKDHPVVRDLTKPRAKKDERRTTKSAVADVPKIPDSSPPKPKKLPNGNYNCNHLCKDKTKCRHLCCREGLAELPKQPKKRVEASTTSSSKAEWTSVASPPHSKKPKKANNRPDPTMENPERLHERTNVNLKLPEGGRLKLEPASELKRKRRPPINFNVELTELSDGKPATSYAIADLDDDDDLPEPYELLKSATKRREPSPETNYSDSEMDSLIRHAPLNLMEDMIDHAVLSPTPLKQDTNKGVQKALPLTPLPSRKRNPSLEEVLPPPKRSRCEVGKSQSFSSSPAGTSERIKSGGRYLPLFAESSDEDDDRPEPDGEDYEEYDDFVLDCDVLPNTPALTTASDDESKATSDISITHPAYILNSILKPSQTAPILPLDEGDRTVDFEMENGEKGPVDFEMEEQDDDMKELDAWLNSGAVEIIG</sequence>
<gene>
    <name evidence="3" type="ORF">MVEN_02023600</name>
</gene>
<evidence type="ECO:0000256" key="1">
    <source>
        <dbReference type="SAM" id="MobiDB-lite"/>
    </source>
</evidence>
<keyword evidence="3" id="KW-0547">Nucleotide-binding</keyword>
<protein>
    <submittedName>
        <fullName evidence="3">ATP-dependent DNA helicase MER3</fullName>
    </submittedName>
</protein>
<proteinExistence type="predicted"/>
<feature type="region of interest" description="Disordered" evidence="1">
    <location>
        <begin position="391"/>
        <end position="428"/>
    </location>
</feature>
<feature type="compositionally biased region" description="Polar residues" evidence="1">
    <location>
        <begin position="464"/>
        <end position="478"/>
    </location>
</feature>
<dbReference type="Pfam" id="PF02889">
    <property type="entry name" value="Sec63"/>
    <property type="match status" value="1"/>
</dbReference>
<name>A0A8H6XBH5_9AGAR</name>
<feature type="region of interest" description="Disordered" evidence="1">
    <location>
        <begin position="455"/>
        <end position="527"/>
    </location>
</feature>
<accession>A0A8H6XBH5</accession>
<dbReference type="InterPro" id="IPR004179">
    <property type="entry name" value="Sec63-dom"/>
</dbReference>
<keyword evidence="3" id="KW-0067">ATP-binding</keyword>
<feature type="compositionally biased region" description="Polar residues" evidence="1">
    <location>
        <begin position="659"/>
        <end position="669"/>
    </location>
</feature>
<dbReference type="GO" id="GO:0016787">
    <property type="term" value="F:hydrolase activity"/>
    <property type="evidence" value="ECO:0007669"/>
    <property type="project" value="UniProtKB-KW"/>
</dbReference>
<evidence type="ECO:0000313" key="3">
    <source>
        <dbReference type="EMBL" id="KAF7337997.1"/>
    </source>
</evidence>
<feature type="domain" description="SEC63" evidence="2">
    <location>
        <begin position="1"/>
        <end position="333"/>
    </location>
</feature>
<dbReference type="SUPFAM" id="SSF158702">
    <property type="entry name" value="Sec63 N-terminal domain-like"/>
    <property type="match status" value="1"/>
</dbReference>
<dbReference type="Gene3D" id="1.10.3380.10">
    <property type="entry name" value="Sec63 N-terminal domain-like domain"/>
    <property type="match status" value="1"/>
</dbReference>
<dbReference type="GO" id="GO:0051321">
    <property type="term" value="P:meiotic cell cycle"/>
    <property type="evidence" value="ECO:0007669"/>
    <property type="project" value="UniProtKB-KW"/>
</dbReference>
<organism evidence="3 4">
    <name type="scientific">Mycena venus</name>
    <dbReference type="NCBI Taxonomy" id="2733690"/>
    <lineage>
        <taxon>Eukaryota</taxon>
        <taxon>Fungi</taxon>
        <taxon>Dikarya</taxon>
        <taxon>Basidiomycota</taxon>
        <taxon>Agaricomycotina</taxon>
        <taxon>Agaricomycetes</taxon>
        <taxon>Agaricomycetidae</taxon>
        <taxon>Agaricales</taxon>
        <taxon>Marasmiineae</taxon>
        <taxon>Mycenaceae</taxon>
        <taxon>Mycena</taxon>
    </lineage>
</organism>
<feature type="compositionally biased region" description="Basic and acidic residues" evidence="1">
    <location>
        <begin position="515"/>
        <end position="527"/>
    </location>
</feature>
<dbReference type="OrthoDB" id="3067761at2759"/>